<gene>
    <name evidence="2" type="ORF">CFP75_31915</name>
</gene>
<keyword evidence="3" id="KW-1185">Reference proteome</keyword>
<comment type="caution">
    <text evidence="2">The sequence shown here is derived from an EMBL/GenBank/DDBJ whole genome shotgun (WGS) entry which is preliminary data.</text>
</comment>
<protein>
    <submittedName>
        <fullName evidence="2">NAD-dependent epimerase/dehydratase</fullName>
    </submittedName>
</protein>
<feature type="domain" description="NAD-dependent epimerase/dehydratase" evidence="1">
    <location>
        <begin position="16"/>
        <end position="245"/>
    </location>
</feature>
<dbReference type="Pfam" id="PF01370">
    <property type="entry name" value="Epimerase"/>
    <property type="match status" value="1"/>
</dbReference>
<dbReference type="SUPFAM" id="SSF51735">
    <property type="entry name" value="NAD(P)-binding Rossmann-fold domains"/>
    <property type="match status" value="1"/>
</dbReference>
<sequence>MCPGGERVQPVTRPLVVVLGASGYIGSAVTARLADRPIRLRVVTRRPDPVRVGGRARIEVCAADLTDPAGLAAAVADAEVIVHLVLYTGGKTWRAAGEADGERVNVGLVRDLVRVLGSAPRSRQAPIVLFAGSTSQPESGGVAPDNVYDRQKLAAERILAEATAQGVARGITLRLPMVFGHTAASGGGGGVLSAMVRRALAGTPLTMWHDGSVERDPLHVDDAARAFAAALDHADALAGRHWAVGSGRGRRVDGIFRGIAGLVAERTGRPAVPVLSVPPPGWATAADLRSVVVDTSPFTSVTGWSPRISLRDGLAHTVAALAAEPAPGGTGSHQPGLRHVKDPFPAGGAESLFLGHDLVRVIPGEE</sequence>
<dbReference type="Proteomes" id="UP000215563">
    <property type="component" value="Unassembled WGS sequence"/>
</dbReference>
<dbReference type="PANTHER" id="PTHR43245:SF13">
    <property type="entry name" value="UDP-D-APIOSE_UDP-D-XYLOSE SYNTHASE 2"/>
    <property type="match status" value="1"/>
</dbReference>
<dbReference type="InterPro" id="IPR001509">
    <property type="entry name" value="Epimerase_deHydtase"/>
</dbReference>
<dbReference type="InterPro" id="IPR050177">
    <property type="entry name" value="Lipid_A_modif_metabolic_enz"/>
</dbReference>
<name>A0A229RFE3_AMYAL</name>
<dbReference type="OrthoDB" id="3288614at2"/>
<evidence type="ECO:0000313" key="3">
    <source>
        <dbReference type="Proteomes" id="UP000215563"/>
    </source>
</evidence>
<reference evidence="2 3" key="1">
    <citation type="submission" date="2017-07" db="EMBL/GenBank/DDBJ databases">
        <title>Amycolatopsis alba DSM 44262 Genome sequencing and assembly.</title>
        <authorList>
            <person name="Kaur N."/>
            <person name="Mayilraj S."/>
        </authorList>
    </citation>
    <scope>NUCLEOTIDE SEQUENCE [LARGE SCALE GENOMIC DNA]</scope>
    <source>
        <strain evidence="2 3">DSM 44262</strain>
    </source>
</reference>
<evidence type="ECO:0000259" key="1">
    <source>
        <dbReference type="Pfam" id="PF01370"/>
    </source>
</evidence>
<dbReference type="PANTHER" id="PTHR43245">
    <property type="entry name" value="BIFUNCTIONAL POLYMYXIN RESISTANCE PROTEIN ARNA"/>
    <property type="match status" value="1"/>
</dbReference>
<proteinExistence type="predicted"/>
<dbReference type="Gene3D" id="3.40.50.720">
    <property type="entry name" value="NAD(P)-binding Rossmann-like Domain"/>
    <property type="match status" value="1"/>
</dbReference>
<organism evidence="2 3">
    <name type="scientific">Amycolatopsis alba DSM 44262</name>
    <dbReference type="NCBI Taxonomy" id="1125972"/>
    <lineage>
        <taxon>Bacteria</taxon>
        <taxon>Bacillati</taxon>
        <taxon>Actinomycetota</taxon>
        <taxon>Actinomycetes</taxon>
        <taxon>Pseudonocardiales</taxon>
        <taxon>Pseudonocardiaceae</taxon>
        <taxon>Amycolatopsis</taxon>
    </lineage>
</organism>
<evidence type="ECO:0000313" key="2">
    <source>
        <dbReference type="EMBL" id="OXM45199.1"/>
    </source>
</evidence>
<dbReference type="InterPro" id="IPR036291">
    <property type="entry name" value="NAD(P)-bd_dom_sf"/>
</dbReference>
<dbReference type="AlphaFoldDB" id="A0A229RFE3"/>
<dbReference type="EMBL" id="NMQU01000106">
    <property type="protein sequence ID" value="OXM45199.1"/>
    <property type="molecule type" value="Genomic_DNA"/>
</dbReference>
<accession>A0A229RFE3</accession>